<organism evidence="2 3">
    <name type="scientific">Rhynchosporium agropyri</name>
    <dbReference type="NCBI Taxonomy" id="914238"/>
    <lineage>
        <taxon>Eukaryota</taxon>
        <taxon>Fungi</taxon>
        <taxon>Dikarya</taxon>
        <taxon>Ascomycota</taxon>
        <taxon>Pezizomycotina</taxon>
        <taxon>Leotiomycetes</taxon>
        <taxon>Helotiales</taxon>
        <taxon>Ploettnerulaceae</taxon>
        <taxon>Rhynchosporium</taxon>
    </lineage>
</organism>
<gene>
    <name evidence="2" type="ORF">RAG0_04979</name>
</gene>
<dbReference type="AlphaFoldDB" id="A0A1E1KB63"/>
<name>A0A1E1KB63_9HELO</name>
<evidence type="ECO:0000313" key="2">
    <source>
        <dbReference type="EMBL" id="CZS95241.1"/>
    </source>
</evidence>
<dbReference type="Proteomes" id="UP000178912">
    <property type="component" value="Unassembled WGS sequence"/>
</dbReference>
<keyword evidence="3" id="KW-1185">Reference proteome</keyword>
<evidence type="ECO:0000256" key="1">
    <source>
        <dbReference type="SAM" id="MobiDB-lite"/>
    </source>
</evidence>
<feature type="region of interest" description="Disordered" evidence="1">
    <location>
        <begin position="1"/>
        <end position="30"/>
    </location>
</feature>
<protein>
    <submittedName>
        <fullName evidence="2">Uncharacterized protein</fullName>
    </submittedName>
</protein>
<proteinExistence type="predicted"/>
<evidence type="ECO:0000313" key="3">
    <source>
        <dbReference type="Proteomes" id="UP000178912"/>
    </source>
</evidence>
<reference evidence="3" key="1">
    <citation type="submission" date="2016-03" db="EMBL/GenBank/DDBJ databases">
        <authorList>
            <person name="Guldener U."/>
        </authorList>
    </citation>
    <scope>NUCLEOTIDE SEQUENCE [LARGE SCALE GENOMIC DNA]</scope>
    <source>
        <strain evidence="3">04CH-RAC-A.6.1</strain>
    </source>
</reference>
<accession>A0A1E1KB63</accession>
<dbReference type="EMBL" id="FJUX01000021">
    <property type="protein sequence ID" value="CZS95241.1"/>
    <property type="molecule type" value="Genomic_DNA"/>
</dbReference>
<sequence length="30" mass="3406">MAILPPTSHLLDKRKPSDPQSSENIDIFVR</sequence>